<protein>
    <submittedName>
        <fullName evidence="1">Uncharacterized protein</fullName>
    </submittedName>
</protein>
<reference evidence="1 2" key="1">
    <citation type="submission" date="2014-04" db="EMBL/GenBank/DDBJ databases">
        <authorList>
            <consortium name="DOE Joint Genome Institute"/>
            <person name="Kuo A."/>
            <person name="Gay G."/>
            <person name="Dore J."/>
            <person name="Kohler A."/>
            <person name="Nagy L.G."/>
            <person name="Floudas D."/>
            <person name="Copeland A."/>
            <person name="Barry K.W."/>
            <person name="Cichocki N."/>
            <person name="Veneault-Fourrey C."/>
            <person name="LaButti K."/>
            <person name="Lindquist E.A."/>
            <person name="Lipzen A."/>
            <person name="Lundell T."/>
            <person name="Morin E."/>
            <person name="Murat C."/>
            <person name="Sun H."/>
            <person name="Tunlid A."/>
            <person name="Henrissat B."/>
            <person name="Grigoriev I.V."/>
            <person name="Hibbett D.S."/>
            <person name="Martin F."/>
            <person name="Nordberg H.P."/>
            <person name="Cantor M.N."/>
            <person name="Hua S.X."/>
        </authorList>
    </citation>
    <scope>NUCLEOTIDE SEQUENCE [LARGE SCALE GENOMIC DNA]</scope>
    <source>
        <strain evidence="2">h7</strain>
    </source>
</reference>
<keyword evidence="2" id="KW-1185">Reference proteome</keyword>
<organism evidence="1 2">
    <name type="scientific">Hebeloma cylindrosporum</name>
    <dbReference type="NCBI Taxonomy" id="76867"/>
    <lineage>
        <taxon>Eukaryota</taxon>
        <taxon>Fungi</taxon>
        <taxon>Dikarya</taxon>
        <taxon>Basidiomycota</taxon>
        <taxon>Agaricomycotina</taxon>
        <taxon>Agaricomycetes</taxon>
        <taxon>Agaricomycetidae</taxon>
        <taxon>Agaricales</taxon>
        <taxon>Agaricineae</taxon>
        <taxon>Hymenogastraceae</taxon>
        <taxon>Hebeloma</taxon>
    </lineage>
</organism>
<dbReference type="AlphaFoldDB" id="A0A0C3C9V9"/>
<dbReference type="HOGENOM" id="CLU_3014383_0_0_1"/>
<reference evidence="2" key="2">
    <citation type="submission" date="2015-01" db="EMBL/GenBank/DDBJ databases">
        <title>Evolutionary Origins and Diversification of the Mycorrhizal Mutualists.</title>
        <authorList>
            <consortium name="DOE Joint Genome Institute"/>
            <consortium name="Mycorrhizal Genomics Consortium"/>
            <person name="Kohler A."/>
            <person name="Kuo A."/>
            <person name="Nagy L.G."/>
            <person name="Floudas D."/>
            <person name="Copeland A."/>
            <person name="Barry K.W."/>
            <person name="Cichocki N."/>
            <person name="Veneault-Fourrey C."/>
            <person name="LaButti K."/>
            <person name="Lindquist E.A."/>
            <person name="Lipzen A."/>
            <person name="Lundell T."/>
            <person name="Morin E."/>
            <person name="Murat C."/>
            <person name="Riley R."/>
            <person name="Ohm R."/>
            <person name="Sun H."/>
            <person name="Tunlid A."/>
            <person name="Henrissat B."/>
            <person name="Grigoriev I.V."/>
            <person name="Hibbett D.S."/>
            <person name="Martin F."/>
        </authorList>
    </citation>
    <scope>NUCLEOTIDE SEQUENCE [LARGE SCALE GENOMIC DNA]</scope>
    <source>
        <strain evidence="2">h7</strain>
    </source>
</reference>
<evidence type="ECO:0000313" key="1">
    <source>
        <dbReference type="EMBL" id="KIM40381.1"/>
    </source>
</evidence>
<proteinExistence type="predicted"/>
<accession>A0A0C3C9V9</accession>
<evidence type="ECO:0000313" key="2">
    <source>
        <dbReference type="Proteomes" id="UP000053424"/>
    </source>
</evidence>
<gene>
    <name evidence="1" type="ORF">M413DRAFT_178435</name>
</gene>
<dbReference type="Proteomes" id="UP000053424">
    <property type="component" value="Unassembled WGS sequence"/>
</dbReference>
<sequence length="56" mass="6704">MFVPKFHRAFRCPTFLQLEDLDMAFRSRLLSHKNHTDKIYFHVVLTGSSTIHWILT</sequence>
<dbReference type="EMBL" id="KN831783">
    <property type="protein sequence ID" value="KIM40381.1"/>
    <property type="molecule type" value="Genomic_DNA"/>
</dbReference>
<name>A0A0C3C9V9_HEBCY</name>